<feature type="transmembrane region" description="Helical" evidence="1">
    <location>
        <begin position="42"/>
        <end position="61"/>
    </location>
</feature>
<organism evidence="2 3">
    <name type="scientific">Eumeta variegata</name>
    <name type="common">Bagworm moth</name>
    <name type="synonym">Eumeta japonica</name>
    <dbReference type="NCBI Taxonomy" id="151549"/>
    <lineage>
        <taxon>Eukaryota</taxon>
        <taxon>Metazoa</taxon>
        <taxon>Ecdysozoa</taxon>
        <taxon>Arthropoda</taxon>
        <taxon>Hexapoda</taxon>
        <taxon>Insecta</taxon>
        <taxon>Pterygota</taxon>
        <taxon>Neoptera</taxon>
        <taxon>Endopterygota</taxon>
        <taxon>Lepidoptera</taxon>
        <taxon>Glossata</taxon>
        <taxon>Ditrysia</taxon>
        <taxon>Tineoidea</taxon>
        <taxon>Psychidae</taxon>
        <taxon>Oiketicinae</taxon>
        <taxon>Eumeta</taxon>
    </lineage>
</organism>
<protein>
    <submittedName>
        <fullName evidence="2">Uncharacterized protein</fullName>
    </submittedName>
</protein>
<reference evidence="2 3" key="1">
    <citation type="journal article" date="2019" name="Commun. Biol.">
        <title>The bagworm genome reveals a unique fibroin gene that provides high tensile strength.</title>
        <authorList>
            <person name="Kono N."/>
            <person name="Nakamura H."/>
            <person name="Ohtoshi R."/>
            <person name="Tomita M."/>
            <person name="Numata K."/>
            <person name="Arakawa K."/>
        </authorList>
    </citation>
    <scope>NUCLEOTIDE SEQUENCE [LARGE SCALE GENOMIC DNA]</scope>
</reference>
<evidence type="ECO:0000313" key="3">
    <source>
        <dbReference type="Proteomes" id="UP000299102"/>
    </source>
</evidence>
<evidence type="ECO:0000313" key="2">
    <source>
        <dbReference type="EMBL" id="GBP27364.1"/>
    </source>
</evidence>
<keyword evidence="1" id="KW-0812">Transmembrane</keyword>
<keyword evidence="1" id="KW-1133">Transmembrane helix</keyword>
<keyword evidence="1" id="KW-0472">Membrane</keyword>
<proteinExistence type="predicted"/>
<accession>A0A4C1UNE2</accession>
<comment type="caution">
    <text evidence="2">The sequence shown here is derived from an EMBL/GenBank/DDBJ whole genome shotgun (WGS) entry which is preliminary data.</text>
</comment>
<name>A0A4C1UNE2_EUMVA</name>
<dbReference type="EMBL" id="BGZK01000192">
    <property type="protein sequence ID" value="GBP27364.1"/>
    <property type="molecule type" value="Genomic_DNA"/>
</dbReference>
<keyword evidence="3" id="KW-1185">Reference proteome</keyword>
<gene>
    <name evidence="2" type="ORF">EVAR_18841_1</name>
</gene>
<sequence length="70" mass="7594">MLLTGVVVDAAITPGTGEATCRPRGRWAPRAPRPARMHMHSFGLITTGGRALFITIAYWLYANTVSVKLP</sequence>
<dbReference type="AlphaFoldDB" id="A0A4C1UNE2"/>
<evidence type="ECO:0000256" key="1">
    <source>
        <dbReference type="SAM" id="Phobius"/>
    </source>
</evidence>
<dbReference type="Proteomes" id="UP000299102">
    <property type="component" value="Unassembled WGS sequence"/>
</dbReference>